<dbReference type="SUPFAM" id="SSF52096">
    <property type="entry name" value="ClpP/crotonase"/>
    <property type="match status" value="1"/>
</dbReference>
<evidence type="ECO:0000313" key="2">
    <source>
        <dbReference type="Proteomes" id="UP000245699"/>
    </source>
</evidence>
<dbReference type="PANTHER" id="PTHR11941">
    <property type="entry name" value="ENOYL-COA HYDRATASE-RELATED"/>
    <property type="match status" value="1"/>
</dbReference>
<dbReference type="Proteomes" id="UP000245699">
    <property type="component" value="Unassembled WGS sequence"/>
</dbReference>
<keyword evidence="2" id="KW-1185">Reference proteome</keyword>
<protein>
    <recommendedName>
        <fullName evidence="3">Enoyl-CoA hydratase</fullName>
    </recommendedName>
</protein>
<proteinExistence type="predicted"/>
<reference evidence="1 2" key="1">
    <citation type="journal article" date="2018" name="MBio">
        <title>Comparative Genomics Reveals the Core Gene Toolbox for the Fungus-Insect Symbiosis.</title>
        <authorList>
            <person name="Wang Y."/>
            <person name="Stata M."/>
            <person name="Wang W."/>
            <person name="Stajich J.E."/>
            <person name="White M.M."/>
            <person name="Moncalvo J.M."/>
        </authorList>
    </citation>
    <scope>NUCLEOTIDE SEQUENCE [LARGE SCALE GENOMIC DNA]</scope>
    <source>
        <strain evidence="1 2">AUS-77-4</strain>
    </source>
</reference>
<dbReference type="EMBL" id="MBFT01000461">
    <property type="protein sequence ID" value="PVU90809.1"/>
    <property type="molecule type" value="Genomic_DNA"/>
</dbReference>
<evidence type="ECO:0000313" key="1">
    <source>
        <dbReference type="EMBL" id="PVU90809.1"/>
    </source>
</evidence>
<dbReference type="Pfam" id="PF00378">
    <property type="entry name" value="ECH_1"/>
    <property type="match status" value="1"/>
</dbReference>
<gene>
    <name evidence="1" type="ORF">BB559_004429</name>
</gene>
<name>A0A2T9YES0_9FUNG</name>
<dbReference type="GO" id="GO:0006635">
    <property type="term" value="P:fatty acid beta-oxidation"/>
    <property type="evidence" value="ECO:0007669"/>
    <property type="project" value="TreeGrafter"/>
</dbReference>
<dbReference type="GO" id="GO:0004165">
    <property type="term" value="F:delta(3)-delta(2)-enoyl-CoA isomerase activity"/>
    <property type="evidence" value="ECO:0007669"/>
    <property type="project" value="TreeGrafter"/>
</dbReference>
<dbReference type="InterPro" id="IPR029045">
    <property type="entry name" value="ClpP/crotonase-like_dom_sf"/>
</dbReference>
<dbReference type="InterPro" id="IPR001753">
    <property type="entry name" value="Enoyl-CoA_hydra/iso"/>
</dbReference>
<dbReference type="Gene3D" id="3.90.226.10">
    <property type="entry name" value="2-enoyl-CoA Hydratase, Chain A, domain 1"/>
    <property type="match status" value="1"/>
</dbReference>
<dbReference type="PANTHER" id="PTHR11941:SF75">
    <property type="entry name" value="ENOYL-COA HYDRATASE_ISOMERASE FAMILY PROTEIN"/>
    <property type="match status" value="1"/>
</dbReference>
<evidence type="ECO:0008006" key="3">
    <source>
        <dbReference type="Google" id="ProtNLM"/>
    </source>
</evidence>
<dbReference type="OrthoDB" id="1696280at2759"/>
<dbReference type="GO" id="GO:0005777">
    <property type="term" value="C:peroxisome"/>
    <property type="evidence" value="ECO:0007669"/>
    <property type="project" value="TreeGrafter"/>
</dbReference>
<organism evidence="1 2">
    <name type="scientific">Furculomyces boomerangus</name>
    <dbReference type="NCBI Taxonomy" id="61424"/>
    <lineage>
        <taxon>Eukaryota</taxon>
        <taxon>Fungi</taxon>
        <taxon>Fungi incertae sedis</taxon>
        <taxon>Zoopagomycota</taxon>
        <taxon>Kickxellomycotina</taxon>
        <taxon>Harpellomycetes</taxon>
        <taxon>Harpellales</taxon>
        <taxon>Harpellaceae</taxon>
        <taxon>Furculomyces</taxon>
    </lineage>
</organism>
<comment type="caution">
    <text evidence="1">The sequence shown here is derived from an EMBL/GenBank/DDBJ whole genome shotgun (WGS) entry which is preliminary data.</text>
</comment>
<sequence>MTTELYFPNSQNPLIKLHTPFPGKPTHFVVQMVSLPENRVTIALVDAFTAALDHIDNIYDNLSEADKDIGGCVITTSTGKFFSNGLDQQHSLGNPAFNKKFTPFLTRLLGFRLPTIAAVNGHAFAGGCMIACAHDYIIMGSQRGYICMNEMLINVPLNSGTQNLIRTRVTSPRILNQIILEARRFTADQAVEAGFVDQAVPNDKVFESAGKLADTLSHLPINRGLTFGLMKAEKNKTAIVTMMEKDAKPGSFLSKL</sequence>
<accession>A0A2T9YES0</accession>
<dbReference type="CDD" id="cd06558">
    <property type="entry name" value="crotonase-like"/>
    <property type="match status" value="1"/>
</dbReference>
<dbReference type="STRING" id="61424.A0A2T9YES0"/>
<dbReference type="AlphaFoldDB" id="A0A2T9YES0"/>